<evidence type="ECO:0000256" key="5">
    <source>
        <dbReference type="ARBA" id="ARBA00023125"/>
    </source>
</evidence>
<evidence type="ECO:0000256" key="7">
    <source>
        <dbReference type="ARBA" id="ARBA00023242"/>
    </source>
</evidence>
<feature type="region of interest" description="Disordered" evidence="8">
    <location>
        <begin position="158"/>
        <end position="177"/>
    </location>
</feature>
<dbReference type="CDD" id="cd12148">
    <property type="entry name" value="fungal_TF_MHR"/>
    <property type="match status" value="1"/>
</dbReference>
<keyword evidence="3" id="KW-0862">Zinc</keyword>
<keyword evidence="6" id="KW-0804">Transcription</keyword>
<feature type="domain" description="Zn(2)-C6 fungal-type" evidence="9">
    <location>
        <begin position="62"/>
        <end position="93"/>
    </location>
</feature>
<evidence type="ECO:0000256" key="3">
    <source>
        <dbReference type="ARBA" id="ARBA00022833"/>
    </source>
</evidence>
<evidence type="ECO:0000313" key="10">
    <source>
        <dbReference type="Proteomes" id="UP000504637"/>
    </source>
</evidence>
<organism evidence="11">
    <name type="scientific">Dissoconium aciculare CBS 342.82</name>
    <dbReference type="NCBI Taxonomy" id="1314786"/>
    <lineage>
        <taxon>Eukaryota</taxon>
        <taxon>Fungi</taxon>
        <taxon>Dikarya</taxon>
        <taxon>Ascomycota</taxon>
        <taxon>Pezizomycotina</taxon>
        <taxon>Dothideomycetes</taxon>
        <taxon>Dothideomycetidae</taxon>
        <taxon>Mycosphaerellales</taxon>
        <taxon>Dissoconiaceae</taxon>
        <taxon>Dissoconium</taxon>
    </lineage>
</organism>
<dbReference type="GeneID" id="54359400"/>
<dbReference type="GO" id="GO:0005634">
    <property type="term" value="C:nucleus"/>
    <property type="evidence" value="ECO:0007669"/>
    <property type="project" value="UniProtKB-SubCell"/>
</dbReference>
<evidence type="ECO:0000256" key="4">
    <source>
        <dbReference type="ARBA" id="ARBA00023015"/>
    </source>
</evidence>
<dbReference type="GO" id="GO:0003677">
    <property type="term" value="F:DNA binding"/>
    <property type="evidence" value="ECO:0007669"/>
    <property type="project" value="UniProtKB-KW"/>
</dbReference>
<evidence type="ECO:0000256" key="6">
    <source>
        <dbReference type="ARBA" id="ARBA00023163"/>
    </source>
</evidence>
<dbReference type="PROSITE" id="PS00463">
    <property type="entry name" value="ZN2_CY6_FUNGAL_1"/>
    <property type="match status" value="1"/>
</dbReference>
<dbReference type="SMART" id="SM00066">
    <property type="entry name" value="GAL4"/>
    <property type="match status" value="1"/>
</dbReference>
<dbReference type="GO" id="GO:0000981">
    <property type="term" value="F:DNA-binding transcription factor activity, RNA polymerase II-specific"/>
    <property type="evidence" value="ECO:0007669"/>
    <property type="project" value="InterPro"/>
</dbReference>
<dbReference type="Pfam" id="PF04082">
    <property type="entry name" value="Fungal_trans"/>
    <property type="match status" value="1"/>
</dbReference>
<keyword evidence="7" id="KW-0539">Nucleus</keyword>
<reference evidence="11" key="3">
    <citation type="submission" date="2025-08" db="UniProtKB">
        <authorList>
            <consortium name="RefSeq"/>
        </authorList>
    </citation>
    <scope>IDENTIFICATION</scope>
    <source>
        <strain evidence="11">CBS 342.82</strain>
    </source>
</reference>
<reference evidence="11" key="2">
    <citation type="submission" date="2020-04" db="EMBL/GenBank/DDBJ databases">
        <authorList>
            <consortium name="NCBI Genome Project"/>
        </authorList>
    </citation>
    <scope>NUCLEOTIDE SEQUENCE</scope>
    <source>
        <strain evidence="11">CBS 342.82</strain>
    </source>
</reference>
<protein>
    <recommendedName>
        <fullName evidence="9">Zn(2)-C6 fungal-type domain-containing protein</fullName>
    </recommendedName>
</protein>
<evidence type="ECO:0000256" key="1">
    <source>
        <dbReference type="ARBA" id="ARBA00004123"/>
    </source>
</evidence>
<dbReference type="SMART" id="SM00906">
    <property type="entry name" value="Fungal_trans"/>
    <property type="match status" value="1"/>
</dbReference>
<keyword evidence="2" id="KW-0479">Metal-binding</keyword>
<dbReference type="Gene3D" id="4.10.240.10">
    <property type="entry name" value="Zn(2)-C6 fungal-type DNA-binding domain"/>
    <property type="match status" value="1"/>
</dbReference>
<keyword evidence="4" id="KW-0805">Transcription regulation</keyword>
<dbReference type="GO" id="GO:0006351">
    <property type="term" value="P:DNA-templated transcription"/>
    <property type="evidence" value="ECO:0007669"/>
    <property type="project" value="InterPro"/>
</dbReference>
<dbReference type="OrthoDB" id="2162761at2759"/>
<dbReference type="PROSITE" id="PS50048">
    <property type="entry name" value="ZN2_CY6_FUNGAL_2"/>
    <property type="match status" value="1"/>
</dbReference>
<dbReference type="RefSeq" id="XP_033458815.1">
    <property type="nucleotide sequence ID" value="XM_033601600.1"/>
</dbReference>
<feature type="compositionally biased region" description="Basic residues" evidence="8">
    <location>
        <begin position="34"/>
        <end position="43"/>
    </location>
</feature>
<accession>A0A6J3M2P9</accession>
<dbReference type="PANTHER" id="PTHR31313:SF81">
    <property type="entry name" value="TY1 ENHANCER ACTIVATOR"/>
    <property type="match status" value="1"/>
</dbReference>
<feature type="region of interest" description="Disordered" evidence="8">
    <location>
        <begin position="1"/>
        <end position="48"/>
    </location>
</feature>
<dbReference type="InterPro" id="IPR051615">
    <property type="entry name" value="Transcr_Regulatory_Elem"/>
</dbReference>
<dbReference type="InterPro" id="IPR036864">
    <property type="entry name" value="Zn2-C6_fun-type_DNA-bd_sf"/>
</dbReference>
<evidence type="ECO:0000256" key="8">
    <source>
        <dbReference type="SAM" id="MobiDB-lite"/>
    </source>
</evidence>
<evidence type="ECO:0000313" key="11">
    <source>
        <dbReference type="RefSeq" id="XP_033458815.1"/>
    </source>
</evidence>
<evidence type="ECO:0000259" key="9">
    <source>
        <dbReference type="PROSITE" id="PS50048"/>
    </source>
</evidence>
<dbReference type="Pfam" id="PF00172">
    <property type="entry name" value="Zn_clus"/>
    <property type="match status" value="1"/>
</dbReference>
<evidence type="ECO:0000256" key="2">
    <source>
        <dbReference type="ARBA" id="ARBA00022723"/>
    </source>
</evidence>
<sequence length="946" mass="105587">MNISTKGYPETHDNGFPARPVELIDDGEDYTAKSKQRSKRKSKGVNIEAEDDSSKRRCVSTACIACRKRKSKCDGNLPACAACSQVYQTACIYDPNSDLRRKGVYKNDVDKLKTRNTTLQTLIEAILNSSEDDVPDLVKEIRSCTDLDAVADRIAAKKNGTLEPNENDDKGSHSGDQSLAREATFEKQLYGKMGQLRLDEGSVRYFGGTSNLIQFGQSDEDISSTDEISEFAHVNPIASWTNVTSDPDLITHLLNMYFTWHYPSFVCLSKELFYEDFHRGRSLQSTNRSRLYCTPVLVNAMLALGCHFTSVAGTRDDPDDSATAGDHFFREAKRLIMEHDEHEKPSLATVQAFGLMSVREAGCGREAKGWVYSGMAFRMACDMGLNLDSTQLSSDRPLNGNEVEDDARRMTFWGCFQFDKYWSNYMGRLPQIPTEHVSVSLFDVFPDEDSAPWRPYTDSGFTQAYTQPARTRAVAREMIKLCQISNDLMKNFYDPADMEKTKGKASELKKLSDIHTRLESWRRDLPKELEPREGGLSHVLIMHMFFQLLFIHLFRPFLKYTQTTSPLPANVSPRKLCTQAAAMISKLMRLYKRSHGLRQICNVAVYIVHQACTIHLLNLPDKFAKRDIIHGVKHLEEIAEGWICARRTLCILNILAKKWNVEVPEEVAVILARAEFEYGHTDANSPASSTKQPSAHAVQTSPVATVAAIDVTDPAEFSNEAIMPRHLHDKPSFTALPMPQLKANIMAPPPLPQPQLHPQTPVVANRPGLARAWSYNSTAESTASNTRSVYSPADMFGGVEQLIRDSQRWASRDQAQLAHGFANWNTAANEIEQHFVVAQSNGALNRRDSHVAARRSVHQNDHIGGVGEGGTGDGARALAAFGRLQQLDSCRSLDSDIVAPVESSVTLNPGAGTIMQGDMTGMAEWLDAMSDLNTQATMYDEEDWYL</sequence>
<gene>
    <name evidence="11" type="ORF">K489DRAFT_322111</name>
</gene>
<dbReference type="SUPFAM" id="SSF57701">
    <property type="entry name" value="Zn2/Cys6 DNA-binding domain"/>
    <property type="match status" value="1"/>
</dbReference>
<dbReference type="PANTHER" id="PTHR31313">
    <property type="entry name" value="TY1 ENHANCER ACTIVATOR"/>
    <property type="match status" value="1"/>
</dbReference>
<proteinExistence type="predicted"/>
<dbReference type="InterPro" id="IPR001138">
    <property type="entry name" value="Zn2Cys6_DnaBD"/>
</dbReference>
<comment type="subcellular location">
    <subcellularLocation>
        <location evidence="1">Nucleus</location>
    </subcellularLocation>
</comment>
<dbReference type="AlphaFoldDB" id="A0A6J3M2P9"/>
<keyword evidence="10" id="KW-1185">Reference proteome</keyword>
<reference evidence="11" key="1">
    <citation type="submission" date="2020-01" db="EMBL/GenBank/DDBJ databases">
        <authorList>
            <consortium name="DOE Joint Genome Institute"/>
            <person name="Haridas S."/>
            <person name="Albert R."/>
            <person name="Binder M."/>
            <person name="Bloem J."/>
            <person name="Labutti K."/>
            <person name="Salamov A."/>
            <person name="Andreopoulos B."/>
            <person name="Baker S.E."/>
            <person name="Barry K."/>
            <person name="Bills G."/>
            <person name="Bluhm B.H."/>
            <person name="Cannon C."/>
            <person name="Castanera R."/>
            <person name="Culley D.E."/>
            <person name="Daum C."/>
            <person name="Ezra D."/>
            <person name="Gonzalez J.B."/>
            <person name="Henrissat B."/>
            <person name="Kuo A."/>
            <person name="Liang C."/>
            <person name="Lipzen A."/>
            <person name="Lutzoni F."/>
            <person name="Magnuson J."/>
            <person name="Mondo S."/>
            <person name="Nolan M."/>
            <person name="Ohm R."/>
            <person name="Pangilinan J."/>
            <person name="Park H.-J."/>
            <person name="Ramirez L."/>
            <person name="Alfaro M."/>
            <person name="Sun H."/>
            <person name="Tritt A."/>
            <person name="Yoshinaga Y."/>
            <person name="Zwiers L.-H."/>
            <person name="Turgeon B.G."/>
            <person name="Goodwin S.B."/>
            <person name="Spatafora J.W."/>
            <person name="Crous P.W."/>
            <person name="Grigoriev I.V."/>
        </authorList>
    </citation>
    <scope>NUCLEOTIDE SEQUENCE</scope>
    <source>
        <strain evidence="11">CBS 342.82</strain>
    </source>
</reference>
<name>A0A6J3M2P9_9PEZI</name>
<dbReference type="Proteomes" id="UP000504637">
    <property type="component" value="Unplaced"/>
</dbReference>
<dbReference type="GO" id="GO:0008270">
    <property type="term" value="F:zinc ion binding"/>
    <property type="evidence" value="ECO:0007669"/>
    <property type="project" value="InterPro"/>
</dbReference>
<dbReference type="CDD" id="cd00067">
    <property type="entry name" value="GAL4"/>
    <property type="match status" value="1"/>
</dbReference>
<keyword evidence="5" id="KW-0238">DNA-binding</keyword>
<dbReference type="InterPro" id="IPR007219">
    <property type="entry name" value="XnlR_reg_dom"/>
</dbReference>